<dbReference type="AlphaFoldDB" id="A0A395M179"/>
<sequence length="138" mass="15036">MPEPTVKLTAKFSSPFYASPCDKHNRNGTETQTPEKLGKKGEETASSPFFTLLHPFEINTTETQPKLQKGEKGEEKKGEETAFFSSPEPRVAPESQPTVPEPTVPEPINPEPTQPLPVVEPETTTTLNATPEASCAES</sequence>
<dbReference type="EMBL" id="PHFL01000039">
    <property type="protein sequence ID" value="RFM24559.1"/>
    <property type="molecule type" value="Genomic_DNA"/>
</dbReference>
<reference evidence="2 3" key="1">
    <citation type="journal article" date="2011" name="ISME J.">
        <title>Community ecology of hot spring cyanobacterial mats: predominant populations and their functional potential.</title>
        <authorList>
            <person name="Klatt C.G."/>
            <person name="Wood J.M."/>
            <person name="Rusch D.B."/>
            <person name="Bateson M.M."/>
            <person name="Hamamura N."/>
            <person name="Heidelberg J.F."/>
            <person name="Grossman A.R."/>
            <person name="Bhaya D."/>
            <person name="Cohan F.M."/>
            <person name="Kuhl M."/>
            <person name="Bryant D.A."/>
            <person name="Ward D.M."/>
        </authorList>
    </citation>
    <scope>NUCLEOTIDE SEQUENCE [LARGE SCALE GENOMIC DNA]</scope>
    <source>
        <strain evidence="2">OS</strain>
    </source>
</reference>
<gene>
    <name evidence="2" type="ORF">D0433_06125</name>
</gene>
<feature type="compositionally biased region" description="Low complexity" evidence="1">
    <location>
        <begin position="116"/>
        <end position="127"/>
    </location>
</feature>
<accession>A0A395M179</accession>
<comment type="caution">
    <text evidence="2">The sequence shown here is derived from an EMBL/GenBank/DDBJ whole genome shotgun (WGS) entry which is preliminary data.</text>
</comment>
<proteinExistence type="predicted"/>
<evidence type="ECO:0000313" key="3">
    <source>
        <dbReference type="Proteomes" id="UP000266389"/>
    </source>
</evidence>
<organism evidence="2 3">
    <name type="scientific">Candidatus Thermochlorobacter aerophilus</name>
    <dbReference type="NCBI Taxonomy" id="1868324"/>
    <lineage>
        <taxon>Bacteria</taxon>
        <taxon>Pseudomonadati</taxon>
        <taxon>Chlorobiota</taxon>
        <taxon>Chlorobiia</taxon>
        <taxon>Chlorobiales</taxon>
        <taxon>Candidatus Thermochlorobacteriaceae</taxon>
        <taxon>Candidatus Thermochlorobacter</taxon>
    </lineage>
</organism>
<name>A0A395M179_9BACT</name>
<evidence type="ECO:0000256" key="1">
    <source>
        <dbReference type="SAM" id="MobiDB-lite"/>
    </source>
</evidence>
<feature type="compositionally biased region" description="Pro residues" evidence="1">
    <location>
        <begin position="99"/>
        <end position="115"/>
    </location>
</feature>
<feature type="region of interest" description="Disordered" evidence="1">
    <location>
        <begin position="15"/>
        <end position="138"/>
    </location>
</feature>
<feature type="compositionally biased region" description="Basic and acidic residues" evidence="1">
    <location>
        <begin position="68"/>
        <end position="80"/>
    </location>
</feature>
<protein>
    <submittedName>
        <fullName evidence="2">Uncharacterized protein</fullName>
    </submittedName>
</protein>
<dbReference type="Proteomes" id="UP000266389">
    <property type="component" value="Unassembled WGS sequence"/>
</dbReference>
<evidence type="ECO:0000313" key="2">
    <source>
        <dbReference type="EMBL" id="RFM24559.1"/>
    </source>
</evidence>